<evidence type="ECO:0000256" key="2">
    <source>
        <dbReference type="ARBA" id="ARBA00023125"/>
    </source>
</evidence>
<evidence type="ECO:0000256" key="1">
    <source>
        <dbReference type="ARBA" id="ARBA00023015"/>
    </source>
</evidence>
<dbReference type="GO" id="GO:0003700">
    <property type="term" value="F:DNA-binding transcription factor activity"/>
    <property type="evidence" value="ECO:0007669"/>
    <property type="project" value="InterPro"/>
</dbReference>
<feature type="transmembrane region" description="Helical" evidence="4">
    <location>
        <begin position="28"/>
        <end position="47"/>
    </location>
</feature>
<sequence>MLHIIGIIISLFLSLLLFTKKGKSDADLVLALWLFLISFHLLSYYLLASDQFSEFPYFLGLEIAMPFIHGPFLFLYTALITGKRVGRLHCFFHFLPVILIYLTLSKFFLLTPAEKVLVYRSNGAGYTALLKIVHFAILPSGIAYIAGSLFLLKAHRRNLSNQASYLEKINLNWLRNLTIGMGVIWLSILFGNDRSTFTFVDLFILFIGYFGIKQVGIFTNRMLSPVEEKAKAVEPEKIKYEKSTLTENTAQKIHAELLAVMEAEKLFKDGELTLGVLAKYLSVHPSVLSEVINTMERKSFYDYINELRIEEFKVIVVLPENQQFTLLSLAYEVGFNSKTSFNRNFKNITGCSPTAYLQQQKIQLQAAT</sequence>
<dbReference type="SMART" id="SM00342">
    <property type="entry name" value="HTH_ARAC"/>
    <property type="match status" value="1"/>
</dbReference>
<keyword evidence="4" id="KW-0812">Transmembrane</keyword>
<feature type="transmembrane region" description="Helical" evidence="4">
    <location>
        <begin position="129"/>
        <end position="152"/>
    </location>
</feature>
<keyword evidence="1" id="KW-0805">Transcription regulation</keyword>
<proteinExistence type="predicted"/>
<feature type="transmembrane region" description="Helical" evidence="4">
    <location>
        <begin position="59"/>
        <end position="79"/>
    </location>
</feature>
<organism evidence="6 7">
    <name type="scientific">Pedobacter steynii</name>
    <dbReference type="NCBI Taxonomy" id="430522"/>
    <lineage>
        <taxon>Bacteria</taxon>
        <taxon>Pseudomonadati</taxon>
        <taxon>Bacteroidota</taxon>
        <taxon>Sphingobacteriia</taxon>
        <taxon>Sphingobacteriales</taxon>
        <taxon>Sphingobacteriaceae</taxon>
        <taxon>Pedobacter</taxon>
    </lineage>
</organism>
<feature type="transmembrane region" description="Helical" evidence="4">
    <location>
        <begin position="173"/>
        <end position="190"/>
    </location>
</feature>
<keyword evidence="7" id="KW-1185">Reference proteome</keyword>
<dbReference type="EMBL" id="CP017141">
    <property type="protein sequence ID" value="AOM80113.1"/>
    <property type="molecule type" value="Genomic_DNA"/>
</dbReference>
<dbReference type="Gene3D" id="1.10.10.60">
    <property type="entry name" value="Homeodomain-like"/>
    <property type="match status" value="2"/>
</dbReference>
<keyword evidence="3" id="KW-0804">Transcription</keyword>
<dbReference type="Proteomes" id="UP000094313">
    <property type="component" value="Chromosome"/>
</dbReference>
<dbReference type="AlphaFoldDB" id="A0A1D7QN86"/>
<gene>
    <name evidence="6" type="ORF">BFS30_24885</name>
</gene>
<evidence type="ECO:0000313" key="6">
    <source>
        <dbReference type="EMBL" id="AOM80113.1"/>
    </source>
</evidence>
<feature type="transmembrane region" description="Helical" evidence="4">
    <location>
        <begin position="196"/>
        <end position="212"/>
    </location>
</feature>
<evidence type="ECO:0000256" key="4">
    <source>
        <dbReference type="SAM" id="Phobius"/>
    </source>
</evidence>
<keyword evidence="4" id="KW-1133">Transmembrane helix</keyword>
<evidence type="ECO:0000256" key="3">
    <source>
        <dbReference type="ARBA" id="ARBA00023163"/>
    </source>
</evidence>
<dbReference type="Pfam" id="PF12833">
    <property type="entry name" value="HTH_18"/>
    <property type="match status" value="1"/>
</dbReference>
<dbReference type="KEGG" id="psty:BFS30_24885"/>
<evidence type="ECO:0000313" key="7">
    <source>
        <dbReference type="Proteomes" id="UP000094313"/>
    </source>
</evidence>
<reference evidence="6 7" key="1">
    <citation type="submission" date="2016-08" db="EMBL/GenBank/DDBJ databases">
        <authorList>
            <person name="Seilhamer J.J."/>
        </authorList>
    </citation>
    <scope>NUCLEOTIDE SEQUENCE [LARGE SCALE GENOMIC DNA]</scope>
    <source>
        <strain evidence="6 7">DX4</strain>
    </source>
</reference>
<feature type="domain" description="HTH araC/xylS-type" evidence="5">
    <location>
        <begin position="255"/>
        <end position="359"/>
    </location>
</feature>
<dbReference type="OrthoDB" id="9779074at2"/>
<evidence type="ECO:0000259" key="5">
    <source>
        <dbReference type="PROSITE" id="PS01124"/>
    </source>
</evidence>
<name>A0A1D7QN86_9SPHI</name>
<dbReference type="GO" id="GO:0043565">
    <property type="term" value="F:sequence-specific DNA binding"/>
    <property type="evidence" value="ECO:0007669"/>
    <property type="project" value="InterPro"/>
</dbReference>
<dbReference type="PROSITE" id="PS01124">
    <property type="entry name" value="HTH_ARAC_FAMILY_2"/>
    <property type="match status" value="1"/>
</dbReference>
<dbReference type="PANTHER" id="PTHR43280:SF29">
    <property type="entry name" value="ARAC-FAMILY TRANSCRIPTIONAL REGULATOR"/>
    <property type="match status" value="1"/>
</dbReference>
<dbReference type="RefSeq" id="WP_069381775.1">
    <property type="nucleotide sequence ID" value="NZ_CP017141.1"/>
</dbReference>
<dbReference type="SUPFAM" id="SSF46689">
    <property type="entry name" value="Homeodomain-like"/>
    <property type="match status" value="1"/>
</dbReference>
<keyword evidence="2" id="KW-0238">DNA-binding</keyword>
<dbReference type="InterPro" id="IPR009057">
    <property type="entry name" value="Homeodomain-like_sf"/>
</dbReference>
<feature type="transmembrane region" description="Helical" evidence="4">
    <location>
        <begin position="91"/>
        <end position="109"/>
    </location>
</feature>
<keyword evidence="4" id="KW-0472">Membrane</keyword>
<accession>A0A1D7QN86</accession>
<dbReference type="PANTHER" id="PTHR43280">
    <property type="entry name" value="ARAC-FAMILY TRANSCRIPTIONAL REGULATOR"/>
    <property type="match status" value="1"/>
</dbReference>
<protein>
    <recommendedName>
        <fullName evidence="5">HTH araC/xylS-type domain-containing protein</fullName>
    </recommendedName>
</protein>
<dbReference type="InterPro" id="IPR018060">
    <property type="entry name" value="HTH_AraC"/>
</dbReference>